<dbReference type="SUPFAM" id="SSF159888">
    <property type="entry name" value="YdhG-like"/>
    <property type="match status" value="1"/>
</dbReference>
<comment type="caution">
    <text evidence="2">The sequence shown here is derived from an EMBL/GenBank/DDBJ whole genome shotgun (WGS) entry which is preliminary data.</text>
</comment>
<gene>
    <name evidence="2" type="ORF">H5993_04235</name>
</gene>
<evidence type="ECO:0000313" key="3">
    <source>
        <dbReference type="Proteomes" id="UP000776629"/>
    </source>
</evidence>
<sequence length="123" mass="14667">MDEIGRYLEEIENPVYREKFRQIMQWVSEYHEALVGQIKWNQPMFTAHDTFILGFFVAKQHFSVGPEKVVFEEFLPTINALKLKHGKKTFQVNFEAEVPYELLGRIIDRTLELKRATTTFWLQ</sequence>
<dbReference type="RefSeq" id="WP_204776353.1">
    <property type="nucleotide sequence ID" value="NZ_JACJJQ010000014.1"/>
</dbReference>
<feature type="domain" description="YdhG-like" evidence="1">
    <location>
        <begin position="17"/>
        <end position="109"/>
    </location>
</feature>
<evidence type="ECO:0000313" key="2">
    <source>
        <dbReference type="EMBL" id="MBM6753969.1"/>
    </source>
</evidence>
<keyword evidence="3" id="KW-1185">Reference proteome</keyword>
<dbReference type="EMBL" id="JACJJQ010000014">
    <property type="protein sequence ID" value="MBM6753969.1"/>
    <property type="molecule type" value="Genomic_DNA"/>
</dbReference>
<dbReference type="InterPro" id="IPR014922">
    <property type="entry name" value="YdhG-like"/>
</dbReference>
<accession>A0ABS2ENG0</accession>
<evidence type="ECO:0000259" key="1">
    <source>
        <dbReference type="Pfam" id="PF08818"/>
    </source>
</evidence>
<organism evidence="2 3">
    <name type="scientific">Limosilactobacillus alvi</name>
    <dbReference type="NCBI Taxonomy" id="990412"/>
    <lineage>
        <taxon>Bacteria</taxon>
        <taxon>Bacillati</taxon>
        <taxon>Bacillota</taxon>
        <taxon>Bacilli</taxon>
        <taxon>Lactobacillales</taxon>
        <taxon>Lactobacillaceae</taxon>
        <taxon>Limosilactobacillus</taxon>
    </lineage>
</organism>
<dbReference type="Proteomes" id="UP000776629">
    <property type="component" value="Unassembled WGS sequence"/>
</dbReference>
<dbReference type="Gene3D" id="3.90.1150.200">
    <property type="match status" value="1"/>
</dbReference>
<reference evidence="2 3" key="1">
    <citation type="journal article" date="2021" name="Sci. Rep.">
        <title>The distribution of antibiotic resistance genes in chicken gut microbiota commensals.</title>
        <authorList>
            <person name="Juricova H."/>
            <person name="Matiasovicova J."/>
            <person name="Kubasova T."/>
            <person name="Cejkova D."/>
            <person name="Rychlik I."/>
        </authorList>
    </citation>
    <scope>NUCLEOTIDE SEQUENCE [LARGE SCALE GENOMIC DNA]</scope>
    <source>
        <strain evidence="2 3">An810</strain>
    </source>
</reference>
<protein>
    <submittedName>
        <fullName evidence="2">DUF1801 domain-containing protein</fullName>
    </submittedName>
</protein>
<dbReference type="Pfam" id="PF08818">
    <property type="entry name" value="DUF1801"/>
    <property type="match status" value="1"/>
</dbReference>
<proteinExistence type="predicted"/>
<name>A0ABS2ENG0_9LACO</name>